<dbReference type="InterPro" id="IPR057268">
    <property type="entry name" value="Ribosomal_L18"/>
</dbReference>
<dbReference type="GO" id="GO:0008097">
    <property type="term" value="F:5S rRNA binding"/>
    <property type="evidence" value="ECO:0007669"/>
    <property type="project" value="InterPro"/>
</dbReference>
<keyword evidence="4 6" id="KW-0689">Ribosomal protein</keyword>
<keyword evidence="3 6" id="KW-0694">RNA-binding</keyword>
<dbReference type="Pfam" id="PF17144">
    <property type="entry name" value="Ribosomal_L5e"/>
    <property type="match status" value="2"/>
</dbReference>
<gene>
    <name evidence="6" type="primary">rpl18</name>
</gene>
<keyword evidence="2 6" id="KW-0699">rRNA-binding</keyword>
<sequence length="167" mass="18104">MKAQGPHYRVGFRRRREGRTDYRLRARILRGGKPRAVVRKTLNQVIVQIVEMDPAGDRILATATSRELVKQGWAAGTGNVPAAYLTGFLAGRRAAAKGVSEAILDIGLHKPTKGGRVFAALKGLLDAGLAVPHSPEVLPSKERLRGEHIGEAVPKSFDDVKAKLEVL</sequence>
<proteinExistence type="inferred from homology"/>
<evidence type="ECO:0000256" key="2">
    <source>
        <dbReference type="ARBA" id="ARBA00022730"/>
    </source>
</evidence>
<comment type="similarity">
    <text evidence="1 6">Belongs to the universal ribosomal protein uL18 family.</text>
</comment>
<comment type="function">
    <text evidence="6">This is one of the proteins that bind and probably mediate the attachment of the 5S RNA into the large ribosomal subunit, where it forms part of the central protuberance.</text>
</comment>
<dbReference type="GO" id="GO:0006412">
    <property type="term" value="P:translation"/>
    <property type="evidence" value="ECO:0007669"/>
    <property type="project" value="UniProtKB-UniRule"/>
</dbReference>
<keyword evidence="5 6" id="KW-0687">Ribonucleoprotein</keyword>
<accession>A0A0H4T257</accession>
<protein>
    <recommendedName>
        <fullName evidence="6">Large ribosomal subunit protein uL18</fullName>
    </recommendedName>
</protein>
<evidence type="ECO:0000256" key="3">
    <source>
        <dbReference type="ARBA" id="ARBA00022884"/>
    </source>
</evidence>
<dbReference type="CDD" id="cd00432">
    <property type="entry name" value="Ribosomal_L18_L5e"/>
    <property type="match status" value="1"/>
</dbReference>
<evidence type="ECO:0000313" key="7">
    <source>
        <dbReference type="EMBL" id="AKQ01706.1"/>
    </source>
</evidence>
<dbReference type="GO" id="GO:0000027">
    <property type="term" value="P:ribosomal large subunit assembly"/>
    <property type="evidence" value="ECO:0007669"/>
    <property type="project" value="TreeGrafter"/>
</dbReference>
<evidence type="ECO:0000256" key="5">
    <source>
        <dbReference type="ARBA" id="ARBA00023274"/>
    </source>
</evidence>
<evidence type="ECO:0000256" key="4">
    <source>
        <dbReference type="ARBA" id="ARBA00022980"/>
    </source>
</evidence>
<dbReference type="GO" id="GO:0022625">
    <property type="term" value="C:cytosolic large ribosomal subunit"/>
    <property type="evidence" value="ECO:0007669"/>
    <property type="project" value="TreeGrafter"/>
</dbReference>
<dbReference type="HAMAP" id="MF_01337_A">
    <property type="entry name" value="Ribosomal_uL18_A"/>
    <property type="match status" value="1"/>
</dbReference>
<evidence type="ECO:0000256" key="1">
    <source>
        <dbReference type="ARBA" id="ARBA00007116"/>
    </source>
</evidence>
<dbReference type="EMBL" id="KT006976">
    <property type="protein sequence ID" value="AKQ01706.1"/>
    <property type="molecule type" value="Genomic_DNA"/>
</dbReference>
<organism evidence="7">
    <name type="scientific">uncultured euryarchaeote Rifle_16ft_4_minimus_23719</name>
    <dbReference type="NCBI Taxonomy" id="1665190"/>
    <lineage>
        <taxon>Archaea</taxon>
        <taxon>Methanobacteriati</taxon>
        <taxon>Methanobacteriota</taxon>
        <taxon>environmental samples</taxon>
    </lineage>
</organism>
<dbReference type="InterPro" id="IPR005485">
    <property type="entry name" value="Rbsml_uL18_euk_arch"/>
</dbReference>
<dbReference type="NCBIfam" id="NF006342">
    <property type="entry name" value="PRK08569.1"/>
    <property type="match status" value="1"/>
</dbReference>
<dbReference type="InterPro" id="IPR057267">
    <property type="entry name" value="Rbsml_uL18_arch"/>
</dbReference>
<dbReference type="SUPFAM" id="SSF53137">
    <property type="entry name" value="Translational machinery components"/>
    <property type="match status" value="1"/>
</dbReference>
<dbReference type="AlphaFoldDB" id="A0A0H4T257"/>
<dbReference type="PANTHER" id="PTHR23410:SF12">
    <property type="entry name" value="LARGE RIBOSOMAL SUBUNIT PROTEIN UL18"/>
    <property type="match status" value="1"/>
</dbReference>
<dbReference type="Gene3D" id="3.30.420.100">
    <property type="match status" value="1"/>
</dbReference>
<reference evidence="7" key="1">
    <citation type="journal article" date="2015" name="ISME J.">
        <title>Aquifer environment selects for microbial species cohorts in sediment and groundwater.</title>
        <authorList>
            <person name="Hug L.A."/>
            <person name="Thomas B.C."/>
            <person name="Brown C.T."/>
            <person name="Frischkorn K.R."/>
            <person name="Williams K.H."/>
            <person name="Tringe S.G."/>
            <person name="Banfield J.F."/>
        </authorList>
    </citation>
    <scope>NUCLEOTIDE SEQUENCE</scope>
</reference>
<dbReference type="PANTHER" id="PTHR23410">
    <property type="entry name" value="RIBOSOMAL PROTEIN L5-RELATED"/>
    <property type="match status" value="1"/>
</dbReference>
<comment type="subunit">
    <text evidence="6">Part of the 50S ribosomal subunit. Contacts the 5S and 23S rRNAs.</text>
</comment>
<dbReference type="GO" id="GO:0003735">
    <property type="term" value="F:structural constituent of ribosome"/>
    <property type="evidence" value="ECO:0007669"/>
    <property type="project" value="InterPro"/>
</dbReference>
<name>A0A0H4T257_9EURY</name>
<evidence type="ECO:0000256" key="6">
    <source>
        <dbReference type="HAMAP-Rule" id="MF_01337"/>
    </source>
</evidence>